<evidence type="ECO:0000259" key="9">
    <source>
        <dbReference type="PROSITE" id="PS50011"/>
    </source>
</evidence>
<dbReference type="GO" id="GO:0005524">
    <property type="term" value="F:ATP binding"/>
    <property type="evidence" value="ECO:0007669"/>
    <property type="project" value="UniProtKB-KW"/>
</dbReference>
<dbReference type="InterPro" id="IPR000719">
    <property type="entry name" value="Prot_kinase_dom"/>
</dbReference>
<evidence type="ECO:0000256" key="4">
    <source>
        <dbReference type="ARBA" id="ARBA00022741"/>
    </source>
</evidence>
<evidence type="ECO:0000313" key="10">
    <source>
        <dbReference type="EMBL" id="KAF8751536.1"/>
    </source>
</evidence>
<dbReference type="SMART" id="SM00220">
    <property type="entry name" value="S_TKc"/>
    <property type="match status" value="1"/>
</dbReference>
<keyword evidence="4" id="KW-0547">Nucleotide-binding</keyword>
<accession>A0A8H7I6U6</accession>
<comment type="caution">
    <text evidence="10">The sequence shown here is derived from an EMBL/GenBank/DDBJ whole genome shotgun (WGS) entry which is preliminary data.</text>
</comment>
<evidence type="ECO:0000313" key="11">
    <source>
        <dbReference type="Proteomes" id="UP000614334"/>
    </source>
</evidence>
<dbReference type="Pfam" id="PF00069">
    <property type="entry name" value="Pkinase"/>
    <property type="match status" value="1"/>
</dbReference>
<dbReference type="InterPro" id="IPR051334">
    <property type="entry name" value="SRPK"/>
</dbReference>
<comment type="catalytic activity">
    <reaction evidence="7">
        <text>L-threonyl-[protein] + ATP = O-phospho-L-threonyl-[protein] + ADP + H(+)</text>
        <dbReference type="Rhea" id="RHEA:46608"/>
        <dbReference type="Rhea" id="RHEA-COMP:11060"/>
        <dbReference type="Rhea" id="RHEA-COMP:11605"/>
        <dbReference type="ChEBI" id="CHEBI:15378"/>
        <dbReference type="ChEBI" id="CHEBI:30013"/>
        <dbReference type="ChEBI" id="CHEBI:30616"/>
        <dbReference type="ChEBI" id="CHEBI:61977"/>
        <dbReference type="ChEBI" id="CHEBI:456216"/>
        <dbReference type="EC" id="2.7.11.1"/>
    </reaction>
</comment>
<reference evidence="10" key="1">
    <citation type="submission" date="2020-09" db="EMBL/GenBank/DDBJ databases">
        <title>Comparative genome analyses of four rice-infecting Rhizoctonia solani isolates reveal extensive enrichment of homogalacturonan modification genes.</title>
        <authorList>
            <person name="Lee D.-Y."/>
            <person name="Jeon J."/>
            <person name="Kim K.-T."/>
            <person name="Cheong K."/>
            <person name="Song H."/>
            <person name="Choi G."/>
            <person name="Ko J."/>
            <person name="Opiyo S.O."/>
            <person name="Zuo S."/>
            <person name="Madhav S."/>
            <person name="Lee Y.-H."/>
            <person name="Wang G.-L."/>
        </authorList>
    </citation>
    <scope>NUCLEOTIDE SEQUENCE</scope>
    <source>
        <strain evidence="10">AG1-IA B2</strain>
    </source>
</reference>
<dbReference type="PANTHER" id="PTHR47634">
    <property type="entry name" value="PROTEIN KINASE DOMAIN-CONTAINING PROTEIN-RELATED"/>
    <property type="match status" value="1"/>
</dbReference>
<dbReference type="PROSITE" id="PS50011">
    <property type="entry name" value="PROTEIN_KINASE_DOM"/>
    <property type="match status" value="1"/>
</dbReference>
<dbReference type="Gene3D" id="3.30.200.20">
    <property type="entry name" value="Phosphorylase Kinase, domain 1"/>
    <property type="match status" value="1"/>
</dbReference>
<dbReference type="InterPro" id="IPR011009">
    <property type="entry name" value="Kinase-like_dom_sf"/>
</dbReference>
<dbReference type="GO" id="GO:0000245">
    <property type="term" value="P:spliceosomal complex assembly"/>
    <property type="evidence" value="ECO:0007669"/>
    <property type="project" value="TreeGrafter"/>
</dbReference>
<dbReference type="PANTHER" id="PTHR47634:SF9">
    <property type="entry name" value="PROTEIN KINASE DOMAIN-CONTAINING PROTEIN-RELATED"/>
    <property type="match status" value="1"/>
</dbReference>
<comment type="catalytic activity">
    <reaction evidence="8">
        <text>L-seryl-[protein] + ATP = O-phospho-L-seryl-[protein] + ADP + H(+)</text>
        <dbReference type="Rhea" id="RHEA:17989"/>
        <dbReference type="Rhea" id="RHEA-COMP:9863"/>
        <dbReference type="Rhea" id="RHEA-COMP:11604"/>
        <dbReference type="ChEBI" id="CHEBI:15378"/>
        <dbReference type="ChEBI" id="CHEBI:29999"/>
        <dbReference type="ChEBI" id="CHEBI:30616"/>
        <dbReference type="ChEBI" id="CHEBI:83421"/>
        <dbReference type="ChEBI" id="CHEBI:456216"/>
        <dbReference type="EC" id="2.7.11.1"/>
    </reaction>
</comment>
<evidence type="ECO:0000256" key="1">
    <source>
        <dbReference type="ARBA" id="ARBA00012513"/>
    </source>
</evidence>
<evidence type="ECO:0000256" key="2">
    <source>
        <dbReference type="ARBA" id="ARBA00022527"/>
    </source>
</evidence>
<dbReference type="Proteomes" id="UP000614334">
    <property type="component" value="Unassembled WGS sequence"/>
</dbReference>
<sequence>MVSEGYYEVRSPASTCKQKTNEIKVALVINALLTKNPSHPGLQFLRTAVDAFEVKGQKGIHPVLVYDPMREPLSVFLDRFELVNNERQCEPGFVKTLIRFILSGLDYLHNECGIVHRVERLNPIQYLDTIRALIHACRTRKVRISLSFSQQGPSRRYIIHMSHEDFGPLAPGKTVGPPKIHDFGTAVELGGKSRPLFEPASYAAPEILLGCEDGTGSDIWDVGMIVWELLAGSPLFKGIDPEFKIRTMRKQLADLTSLLGPPPRSLLSRGKASLSYFNSGGKFKYPNLLVQHRQLGAKFMDKMSHDEKNAFLDFMKGIVMWDPLERKSVKQLIEHRWLVQ</sequence>
<proteinExistence type="predicted"/>
<evidence type="ECO:0000256" key="3">
    <source>
        <dbReference type="ARBA" id="ARBA00022679"/>
    </source>
</evidence>
<keyword evidence="5 10" id="KW-0418">Kinase</keyword>
<dbReference type="AlphaFoldDB" id="A0A8H7I6U6"/>
<organism evidence="10 11">
    <name type="scientific">Rhizoctonia solani</name>
    <dbReference type="NCBI Taxonomy" id="456999"/>
    <lineage>
        <taxon>Eukaryota</taxon>
        <taxon>Fungi</taxon>
        <taxon>Dikarya</taxon>
        <taxon>Basidiomycota</taxon>
        <taxon>Agaricomycotina</taxon>
        <taxon>Agaricomycetes</taxon>
        <taxon>Cantharellales</taxon>
        <taxon>Ceratobasidiaceae</taxon>
        <taxon>Rhizoctonia</taxon>
    </lineage>
</organism>
<dbReference type="SUPFAM" id="SSF56112">
    <property type="entry name" value="Protein kinase-like (PK-like)"/>
    <property type="match status" value="1"/>
</dbReference>
<evidence type="ECO:0000256" key="6">
    <source>
        <dbReference type="ARBA" id="ARBA00022840"/>
    </source>
</evidence>
<dbReference type="Gene3D" id="1.10.510.10">
    <property type="entry name" value="Transferase(Phosphotransferase) domain 1"/>
    <property type="match status" value="1"/>
</dbReference>
<feature type="domain" description="Protein kinase" evidence="9">
    <location>
        <begin position="1"/>
        <end position="338"/>
    </location>
</feature>
<evidence type="ECO:0000256" key="7">
    <source>
        <dbReference type="ARBA" id="ARBA00047899"/>
    </source>
</evidence>
<keyword evidence="6" id="KW-0067">ATP-binding</keyword>
<evidence type="ECO:0000256" key="8">
    <source>
        <dbReference type="ARBA" id="ARBA00048679"/>
    </source>
</evidence>
<gene>
    <name evidence="10" type="ORF">RHS01_08385</name>
</gene>
<dbReference type="GO" id="GO:0050684">
    <property type="term" value="P:regulation of mRNA processing"/>
    <property type="evidence" value="ECO:0007669"/>
    <property type="project" value="TreeGrafter"/>
</dbReference>
<dbReference type="GO" id="GO:0004674">
    <property type="term" value="F:protein serine/threonine kinase activity"/>
    <property type="evidence" value="ECO:0007669"/>
    <property type="project" value="UniProtKB-KW"/>
</dbReference>
<dbReference type="EC" id="2.7.11.1" evidence="1"/>
<dbReference type="EMBL" id="JACYCF010000017">
    <property type="protein sequence ID" value="KAF8751536.1"/>
    <property type="molecule type" value="Genomic_DNA"/>
</dbReference>
<keyword evidence="2" id="KW-0723">Serine/threonine-protein kinase</keyword>
<protein>
    <recommendedName>
        <fullName evidence="1">non-specific serine/threonine protein kinase</fullName>
        <ecNumber evidence="1">2.7.11.1</ecNumber>
    </recommendedName>
</protein>
<name>A0A8H7I6U6_9AGAM</name>
<keyword evidence="3" id="KW-0808">Transferase</keyword>
<evidence type="ECO:0000256" key="5">
    <source>
        <dbReference type="ARBA" id="ARBA00022777"/>
    </source>
</evidence>